<dbReference type="InterPro" id="IPR001806">
    <property type="entry name" value="Small_GTPase"/>
</dbReference>
<dbReference type="PROSITE" id="PS51419">
    <property type="entry name" value="RAB"/>
    <property type="match status" value="1"/>
</dbReference>
<dbReference type="AlphaFoldDB" id="A0AAV7JCG0"/>
<dbReference type="GO" id="GO:0005525">
    <property type="term" value="F:GTP binding"/>
    <property type="evidence" value="ECO:0007669"/>
    <property type="project" value="InterPro"/>
</dbReference>
<sequence length="237" mass="26844">MAELIVDQKLVLDSSTTDGLPPSSLKNGDEQSVPQNTQTDLSVKIICLGDSAVGKSKLVERFLLDDYIPQQSSTYAVNLFKYSTKVRGKRVAVDIWDTGGQERFNTMHPSYYHGSHACILVFDIERKITYKNLGNWYREMRHFRPEIPCLVVANKIDIDMKVTQKAFNFAAKHQLPMYFVSASSGVNVVKVFRDSIKLAVAYKENSTDFMDEIMKELELMGNIDIETANDTQPCDIK</sequence>
<dbReference type="SUPFAM" id="SSF52540">
    <property type="entry name" value="P-loop containing nucleoside triphosphate hydrolases"/>
    <property type="match status" value="1"/>
</dbReference>
<dbReference type="EMBL" id="JAKMXF010000361">
    <property type="protein sequence ID" value="KAI6646145.1"/>
    <property type="molecule type" value="Genomic_DNA"/>
</dbReference>
<dbReference type="PRINTS" id="PR00449">
    <property type="entry name" value="RASTRNSFRMNG"/>
</dbReference>
<keyword evidence="5" id="KW-1185">Reference proteome</keyword>
<dbReference type="SMART" id="SM00173">
    <property type="entry name" value="RAS"/>
    <property type="match status" value="1"/>
</dbReference>
<dbReference type="SMART" id="SM00176">
    <property type="entry name" value="RAN"/>
    <property type="match status" value="1"/>
</dbReference>
<proteinExistence type="inferred from homology"/>
<evidence type="ECO:0000256" key="3">
    <source>
        <dbReference type="SAM" id="MobiDB-lite"/>
    </source>
</evidence>
<comment type="similarity">
    <text evidence="1">Belongs to the small GTPase superfamily. Rab family.</text>
</comment>
<dbReference type="SMART" id="SM00174">
    <property type="entry name" value="RHO"/>
    <property type="match status" value="1"/>
</dbReference>
<evidence type="ECO:0000256" key="1">
    <source>
        <dbReference type="ARBA" id="ARBA00006270"/>
    </source>
</evidence>
<reference evidence="4 5" key="1">
    <citation type="journal article" date="2023" name="BMC Biol.">
        <title>The compact genome of the sponge Oopsacas minuta (Hexactinellida) is lacking key metazoan core genes.</title>
        <authorList>
            <person name="Santini S."/>
            <person name="Schenkelaars Q."/>
            <person name="Jourda C."/>
            <person name="Duchesne M."/>
            <person name="Belahbib H."/>
            <person name="Rocher C."/>
            <person name="Selva M."/>
            <person name="Riesgo A."/>
            <person name="Vervoort M."/>
            <person name="Leys S.P."/>
            <person name="Kodjabachian L."/>
            <person name="Le Bivic A."/>
            <person name="Borchiellini C."/>
            <person name="Claverie J.M."/>
            <person name="Renard E."/>
        </authorList>
    </citation>
    <scope>NUCLEOTIDE SEQUENCE [LARGE SCALE GENOMIC DNA]</scope>
    <source>
        <strain evidence="4">SPO-2</strain>
    </source>
</reference>
<dbReference type="Pfam" id="PF00071">
    <property type="entry name" value="Ras"/>
    <property type="match status" value="1"/>
</dbReference>
<comment type="caution">
    <text evidence="4">The sequence shown here is derived from an EMBL/GenBank/DDBJ whole genome shotgun (WGS) entry which is preliminary data.</text>
</comment>
<dbReference type="InterPro" id="IPR005225">
    <property type="entry name" value="Small_GTP-bd"/>
</dbReference>
<accession>A0AAV7JCG0</accession>
<dbReference type="InterPro" id="IPR027417">
    <property type="entry name" value="P-loop_NTPase"/>
</dbReference>
<dbReference type="GO" id="GO:0003924">
    <property type="term" value="F:GTPase activity"/>
    <property type="evidence" value="ECO:0007669"/>
    <property type="project" value="InterPro"/>
</dbReference>
<dbReference type="Proteomes" id="UP001165289">
    <property type="component" value="Unassembled WGS sequence"/>
</dbReference>
<dbReference type="PANTHER" id="PTHR47978">
    <property type="match status" value="1"/>
</dbReference>
<dbReference type="Gene3D" id="3.40.50.300">
    <property type="entry name" value="P-loop containing nucleotide triphosphate hydrolases"/>
    <property type="match status" value="1"/>
</dbReference>
<evidence type="ECO:0000313" key="4">
    <source>
        <dbReference type="EMBL" id="KAI6646145.1"/>
    </source>
</evidence>
<organism evidence="4 5">
    <name type="scientific">Oopsacas minuta</name>
    <dbReference type="NCBI Taxonomy" id="111878"/>
    <lineage>
        <taxon>Eukaryota</taxon>
        <taxon>Metazoa</taxon>
        <taxon>Porifera</taxon>
        <taxon>Hexactinellida</taxon>
        <taxon>Hexasterophora</taxon>
        <taxon>Lyssacinosida</taxon>
        <taxon>Leucopsacidae</taxon>
        <taxon>Oopsacas</taxon>
    </lineage>
</organism>
<protein>
    <submittedName>
        <fullName evidence="4">Rab-like protein 2A</fullName>
    </submittedName>
</protein>
<evidence type="ECO:0000256" key="2">
    <source>
        <dbReference type="ARBA" id="ARBA00022741"/>
    </source>
</evidence>
<gene>
    <name evidence="4" type="ORF">LOD99_9418</name>
</gene>
<dbReference type="FunFam" id="3.40.50.300:FF:001656">
    <property type="entry name" value="Rab11B GTPase, putative"/>
    <property type="match status" value="1"/>
</dbReference>
<feature type="region of interest" description="Disordered" evidence="3">
    <location>
        <begin position="15"/>
        <end position="36"/>
    </location>
</feature>
<name>A0AAV7JCG0_9METZ</name>
<evidence type="ECO:0000313" key="5">
    <source>
        <dbReference type="Proteomes" id="UP001165289"/>
    </source>
</evidence>
<dbReference type="NCBIfam" id="TIGR00231">
    <property type="entry name" value="small_GTP"/>
    <property type="match status" value="1"/>
</dbReference>
<keyword evidence="2" id="KW-0547">Nucleotide-binding</keyword>
<dbReference type="SMART" id="SM00175">
    <property type="entry name" value="RAB"/>
    <property type="match status" value="1"/>
</dbReference>